<name>A0AAD6ETV8_9POAL</name>
<organism evidence="2 3">
    <name type="scientific">Rhynchospora tenuis</name>
    <dbReference type="NCBI Taxonomy" id="198213"/>
    <lineage>
        <taxon>Eukaryota</taxon>
        <taxon>Viridiplantae</taxon>
        <taxon>Streptophyta</taxon>
        <taxon>Embryophyta</taxon>
        <taxon>Tracheophyta</taxon>
        <taxon>Spermatophyta</taxon>
        <taxon>Magnoliopsida</taxon>
        <taxon>Liliopsida</taxon>
        <taxon>Poales</taxon>
        <taxon>Cyperaceae</taxon>
        <taxon>Cyperoideae</taxon>
        <taxon>Rhynchosporeae</taxon>
        <taxon>Rhynchospora</taxon>
    </lineage>
</organism>
<dbReference type="InterPro" id="IPR050942">
    <property type="entry name" value="F-box_BR-signaling"/>
</dbReference>
<accession>A0AAD6ETV8</accession>
<evidence type="ECO:0000259" key="1">
    <source>
        <dbReference type="Pfam" id="PF03478"/>
    </source>
</evidence>
<protein>
    <recommendedName>
        <fullName evidence="1">KIB1-4 beta-propeller domain-containing protein</fullName>
    </recommendedName>
</protein>
<gene>
    <name evidence="2" type="ORF">LUZ61_004742</name>
</gene>
<dbReference type="Proteomes" id="UP001210211">
    <property type="component" value="Unassembled WGS sequence"/>
</dbReference>
<sequence length="392" mass="45287">MIPDWAYIPPEIVHLISQKVKSITDYVRFRAVCSPWRSASLPKPHNLPPQLPWLMIPYYPHKKFVSEDRFFFDLWEGKMRKLHLPETRDMLCCASYRGWLLLAAHPNGTEVCLLNPLTRARIQLPPFTASVKHFGDDPDNFFVRVNFVSYMDGIEVGKVSFSTDLTDPNCLIMLNCKITVFNMKCGVIFVCRVGDPCWTSVNSSLNSSLEFPDAMYHNGRFYLLYKEGIAIIEPNKPVQKFVYYFEPELKALHKYFLKGKSGIHIVVVHPAQNEDDPSAHDTKEAIKKIHEKFWLYQFLDQQGELKLISNTSNTAIFLDMSLFLAVCSSDWDSLNEGSIYYMYSEKHPTGACYTVYSAKWDEGKFEPVVHDFGKELLIRPHEVAMWFQPSLV</sequence>
<dbReference type="EMBL" id="JAMRDG010000001">
    <property type="protein sequence ID" value="KAJ3701037.1"/>
    <property type="molecule type" value="Genomic_DNA"/>
</dbReference>
<dbReference type="Pfam" id="PF03478">
    <property type="entry name" value="Beta-prop_KIB1-4"/>
    <property type="match status" value="1"/>
</dbReference>
<dbReference type="AlphaFoldDB" id="A0AAD6ETV8"/>
<dbReference type="InterPro" id="IPR005174">
    <property type="entry name" value="KIB1-4_b-propeller"/>
</dbReference>
<dbReference type="PANTHER" id="PTHR44259:SF114">
    <property type="entry name" value="OS06G0707300 PROTEIN"/>
    <property type="match status" value="1"/>
</dbReference>
<evidence type="ECO:0000313" key="3">
    <source>
        <dbReference type="Proteomes" id="UP001210211"/>
    </source>
</evidence>
<dbReference type="PANTHER" id="PTHR44259">
    <property type="entry name" value="OS07G0183000 PROTEIN-RELATED"/>
    <property type="match status" value="1"/>
</dbReference>
<comment type="caution">
    <text evidence="2">The sequence shown here is derived from an EMBL/GenBank/DDBJ whole genome shotgun (WGS) entry which is preliminary data.</text>
</comment>
<evidence type="ECO:0000313" key="2">
    <source>
        <dbReference type="EMBL" id="KAJ3701037.1"/>
    </source>
</evidence>
<feature type="domain" description="KIB1-4 beta-propeller" evidence="1">
    <location>
        <begin position="71"/>
        <end position="347"/>
    </location>
</feature>
<keyword evidence="3" id="KW-1185">Reference proteome</keyword>
<proteinExistence type="predicted"/>
<reference evidence="2 3" key="1">
    <citation type="journal article" date="2022" name="Cell">
        <title>Repeat-based holocentromeres influence genome architecture and karyotype evolution.</title>
        <authorList>
            <person name="Hofstatter P.G."/>
            <person name="Thangavel G."/>
            <person name="Lux T."/>
            <person name="Neumann P."/>
            <person name="Vondrak T."/>
            <person name="Novak P."/>
            <person name="Zhang M."/>
            <person name="Costa L."/>
            <person name="Castellani M."/>
            <person name="Scott A."/>
            <person name="Toegelov H."/>
            <person name="Fuchs J."/>
            <person name="Mata-Sucre Y."/>
            <person name="Dias Y."/>
            <person name="Vanzela A.L.L."/>
            <person name="Huettel B."/>
            <person name="Almeida C.C.S."/>
            <person name="Simkova H."/>
            <person name="Souza G."/>
            <person name="Pedrosa-Harand A."/>
            <person name="Macas J."/>
            <person name="Mayer K.F.X."/>
            <person name="Houben A."/>
            <person name="Marques A."/>
        </authorList>
    </citation>
    <scope>NUCLEOTIDE SEQUENCE [LARGE SCALE GENOMIC DNA]</scope>
    <source>
        <strain evidence="2">RhyTen1mFocal</strain>
    </source>
</reference>